<dbReference type="RefSeq" id="WP_340337681.1">
    <property type="nucleotide sequence ID" value="NZ_JBBKZS010000011.1"/>
</dbReference>
<sequence length="258" mass="27831">MLRDLARGAAAVMAFVSMAVGSPSVQAQVAGIDPQATQLLRRMTDYLAGLKRFSVDSDSTLEVVLKTGEKLQFDTAAKATVRRPDRLRAERGGEIVDQVFLYDGASLTLYSLDAKRFAVAPAPATLDAALDYARDRLDIVAPASDLLATNAFDRLTQGLLGAIVVGPSVVGGVKTTHLAFRGPEVDFQVWVQDGDKPLPRKYVITTRQVQGMPEFASSFSNWKLDPEVPDSLFVFAPPKEARRIEFLGTGSGIASTTK</sequence>
<dbReference type="Gene3D" id="2.50.20.10">
    <property type="entry name" value="Lipoprotein localisation LolA/LolB/LppX"/>
    <property type="match status" value="1"/>
</dbReference>
<feature type="chain" id="PRO_5047024647" evidence="2">
    <location>
        <begin position="28"/>
        <end position="258"/>
    </location>
</feature>
<feature type="signal peptide" evidence="2">
    <location>
        <begin position="1"/>
        <end position="27"/>
    </location>
</feature>
<evidence type="ECO:0000256" key="1">
    <source>
        <dbReference type="ARBA" id="ARBA00022729"/>
    </source>
</evidence>
<evidence type="ECO:0000256" key="2">
    <source>
        <dbReference type="SAM" id="SignalP"/>
    </source>
</evidence>
<dbReference type="Proteomes" id="UP001367030">
    <property type="component" value="Unassembled WGS sequence"/>
</dbReference>
<evidence type="ECO:0000313" key="3">
    <source>
        <dbReference type="EMBL" id="MEJ8857616.1"/>
    </source>
</evidence>
<dbReference type="InterPro" id="IPR029046">
    <property type="entry name" value="LolA/LolB/LppX"/>
</dbReference>
<keyword evidence="4" id="KW-1185">Reference proteome</keyword>
<name>A0ABU8XDD7_9BURK</name>
<dbReference type="EMBL" id="JBBKZS010000011">
    <property type="protein sequence ID" value="MEJ8857616.1"/>
    <property type="molecule type" value="Genomic_DNA"/>
</dbReference>
<proteinExistence type="predicted"/>
<accession>A0ABU8XDD7</accession>
<reference evidence="3 4" key="1">
    <citation type="submission" date="2024-03" db="EMBL/GenBank/DDBJ databases">
        <title>Novel species of the genus Variovorax.</title>
        <authorList>
            <person name="Liu Q."/>
            <person name="Xin Y.-H."/>
        </authorList>
    </citation>
    <scope>NUCLEOTIDE SEQUENCE [LARGE SCALE GENOMIC DNA]</scope>
    <source>
        <strain evidence="3 4">KACC 18901</strain>
    </source>
</reference>
<dbReference type="SUPFAM" id="SSF89392">
    <property type="entry name" value="Prokaryotic lipoproteins and lipoprotein localization factors"/>
    <property type="match status" value="1"/>
</dbReference>
<dbReference type="InterPro" id="IPR019207">
    <property type="entry name" value="DUF2092"/>
</dbReference>
<dbReference type="PIRSF" id="PIRSF012443">
    <property type="entry name" value="UCP012443"/>
    <property type="match status" value="1"/>
</dbReference>
<dbReference type="Pfam" id="PF09865">
    <property type="entry name" value="DUF2092"/>
    <property type="match status" value="1"/>
</dbReference>
<comment type="caution">
    <text evidence="3">The sequence shown here is derived from an EMBL/GenBank/DDBJ whole genome shotgun (WGS) entry which is preliminary data.</text>
</comment>
<keyword evidence="1 2" id="KW-0732">Signal</keyword>
<gene>
    <name evidence="3" type="ORF">WKW79_23795</name>
</gene>
<protein>
    <submittedName>
        <fullName evidence="3">DUF2092 domain-containing protein</fullName>
    </submittedName>
</protein>
<evidence type="ECO:0000313" key="4">
    <source>
        <dbReference type="Proteomes" id="UP001367030"/>
    </source>
</evidence>
<organism evidence="3 4">
    <name type="scientific">Variovorax robiniae</name>
    <dbReference type="NCBI Taxonomy" id="1836199"/>
    <lineage>
        <taxon>Bacteria</taxon>
        <taxon>Pseudomonadati</taxon>
        <taxon>Pseudomonadota</taxon>
        <taxon>Betaproteobacteria</taxon>
        <taxon>Burkholderiales</taxon>
        <taxon>Comamonadaceae</taxon>
        <taxon>Variovorax</taxon>
    </lineage>
</organism>